<dbReference type="Proteomes" id="UP001251374">
    <property type="component" value="Unassembled WGS sequence"/>
</dbReference>
<sequence length="232" mass="25738">MKGAGKFISVLLFVFILVGCSKEEREASSLYEALLEDIAEIDALSSDASISDKLTAYSKARHKIETIRTRYADTKKGDELQGNAVLASSQSVEDILLKADAVEDEASELLSENQAEFIVVSTIPIPEVRNSRLESHGISLARQGDIEEAKAVVPHLINSLSMGIVQLEIAKAYQQNGDLEEAMRLSLRANDTISQYDFDEDICSTENCDNEETRKRLVETELRMVRTDLYSS</sequence>
<dbReference type="RefSeq" id="WP_309720653.1">
    <property type="nucleotide sequence ID" value="NZ_JARWAM010000006.1"/>
</dbReference>
<protein>
    <submittedName>
        <fullName evidence="1">Uncharacterized protein</fullName>
    </submittedName>
</protein>
<name>A0ABU1HDX6_9GAMM</name>
<dbReference type="EMBL" id="JARWAM010000006">
    <property type="protein sequence ID" value="MDR5905679.1"/>
    <property type="molecule type" value="Genomic_DNA"/>
</dbReference>
<keyword evidence="2" id="KW-1185">Reference proteome</keyword>
<gene>
    <name evidence="1" type="ORF">QC821_10380</name>
</gene>
<proteinExistence type="predicted"/>
<reference evidence="1 2" key="1">
    <citation type="submission" date="2023-04" db="EMBL/GenBank/DDBJ databases">
        <title>A long-awaited taxogenomic arrangement of the family Halomonadaceae.</title>
        <authorList>
            <person name="De La Haba R."/>
            <person name="Chuvochina M."/>
            <person name="Wittouck S."/>
            <person name="Arahal D.R."/>
            <person name="Sanchez-Porro C."/>
            <person name="Hugenholtz P."/>
            <person name="Ventosa A."/>
        </authorList>
    </citation>
    <scope>NUCLEOTIDE SEQUENCE [LARGE SCALE GENOMIC DNA]</scope>
    <source>
        <strain evidence="1 2">DSM 26770</strain>
    </source>
</reference>
<organism evidence="1 2">
    <name type="scientific">Franzmannia qiaohouensis</name>
    <dbReference type="NCBI Taxonomy" id="1329370"/>
    <lineage>
        <taxon>Bacteria</taxon>
        <taxon>Pseudomonadati</taxon>
        <taxon>Pseudomonadota</taxon>
        <taxon>Gammaproteobacteria</taxon>
        <taxon>Oceanospirillales</taxon>
        <taxon>Halomonadaceae</taxon>
        <taxon>Franzmannia</taxon>
    </lineage>
</organism>
<evidence type="ECO:0000313" key="1">
    <source>
        <dbReference type="EMBL" id="MDR5905679.1"/>
    </source>
</evidence>
<comment type="caution">
    <text evidence="1">The sequence shown here is derived from an EMBL/GenBank/DDBJ whole genome shotgun (WGS) entry which is preliminary data.</text>
</comment>
<accession>A0ABU1HDX6</accession>
<dbReference type="PROSITE" id="PS51257">
    <property type="entry name" value="PROKAR_LIPOPROTEIN"/>
    <property type="match status" value="1"/>
</dbReference>
<evidence type="ECO:0000313" key="2">
    <source>
        <dbReference type="Proteomes" id="UP001251374"/>
    </source>
</evidence>